<evidence type="ECO:0000313" key="2">
    <source>
        <dbReference type="EMBL" id="TCP57029.1"/>
    </source>
</evidence>
<dbReference type="OrthoDB" id="3251757at2"/>
<dbReference type="RefSeq" id="WP_132875554.1">
    <property type="nucleotide sequence ID" value="NZ_SLXQ01000001.1"/>
</dbReference>
<keyword evidence="3" id="KW-1185">Reference proteome</keyword>
<feature type="transmembrane region" description="Helical" evidence="1">
    <location>
        <begin position="12"/>
        <end position="30"/>
    </location>
</feature>
<dbReference type="EMBL" id="SLXQ01000001">
    <property type="protein sequence ID" value="TCP57029.1"/>
    <property type="molecule type" value="Genomic_DNA"/>
</dbReference>
<name>A0A4R2R5G2_9PSEU</name>
<feature type="transmembrane region" description="Helical" evidence="1">
    <location>
        <begin position="388"/>
        <end position="405"/>
    </location>
</feature>
<proteinExistence type="predicted"/>
<feature type="transmembrane region" description="Helical" evidence="1">
    <location>
        <begin position="37"/>
        <end position="59"/>
    </location>
</feature>
<feature type="transmembrane region" description="Helical" evidence="1">
    <location>
        <begin position="410"/>
        <end position="429"/>
    </location>
</feature>
<feature type="transmembrane region" description="Helical" evidence="1">
    <location>
        <begin position="109"/>
        <end position="130"/>
    </location>
</feature>
<comment type="caution">
    <text evidence="2">The sequence shown here is derived from an EMBL/GenBank/DDBJ whole genome shotgun (WGS) entry which is preliminary data.</text>
</comment>
<accession>A0A4R2R5G2</accession>
<keyword evidence="1" id="KW-1133">Transmembrane helix</keyword>
<feature type="transmembrane region" description="Helical" evidence="1">
    <location>
        <begin position="328"/>
        <end position="351"/>
    </location>
</feature>
<feature type="transmembrane region" description="Helical" evidence="1">
    <location>
        <begin position="449"/>
        <end position="466"/>
    </location>
</feature>
<evidence type="ECO:0000256" key="1">
    <source>
        <dbReference type="SAM" id="Phobius"/>
    </source>
</evidence>
<protein>
    <recommendedName>
        <fullName evidence="4">Dolichyl-phosphate-mannose-protein mannosyltransferase</fullName>
    </recommendedName>
</protein>
<evidence type="ECO:0000313" key="3">
    <source>
        <dbReference type="Proteomes" id="UP000294911"/>
    </source>
</evidence>
<evidence type="ECO:0008006" key="4">
    <source>
        <dbReference type="Google" id="ProtNLM"/>
    </source>
</evidence>
<feature type="transmembrane region" description="Helical" evidence="1">
    <location>
        <begin position="300"/>
        <end position="316"/>
    </location>
</feature>
<organism evidence="2 3">
    <name type="scientific">Tamaricihabitans halophyticus</name>
    <dbReference type="NCBI Taxonomy" id="1262583"/>
    <lineage>
        <taxon>Bacteria</taxon>
        <taxon>Bacillati</taxon>
        <taxon>Actinomycetota</taxon>
        <taxon>Actinomycetes</taxon>
        <taxon>Pseudonocardiales</taxon>
        <taxon>Pseudonocardiaceae</taxon>
        <taxon>Tamaricihabitans</taxon>
    </lineage>
</organism>
<keyword evidence="1" id="KW-0472">Membrane</keyword>
<dbReference type="Proteomes" id="UP000294911">
    <property type="component" value="Unassembled WGS sequence"/>
</dbReference>
<sequence length="662" mass="71946">MPENLSVLSQASTIIGYLLVLFLPGLLAGFAAGLRGWVLAGVSPLLTCAIAGLTGPWLALLGGSFGLLSFTLATLLTAAICAGLRLATDTLLTRRGYRRPPWPTPWTRGGHLALLGCVLLAAGIGLATVLRGIGKLNAIPQGFDAVMHGNGIRYIADTGDGGLFGLAKINWYDDGSFYPNAYHLIGALVYELTGQSVPAAINANTVLIPGLLGLSLVVLVRQFRGRLALACITPLIAVAATSATYESMYRGPLLPFVFGLALTPIAAVLLQRFLQRPGLDTGFCFALGAAGLLAVHSSTLFGAMLFCLPMLVQRWLTRSSETTRPRRFGWELLLILAVAIAGGLLAAPHLFGALALAGGDYPYAGWDAVYSAGEAIWRLVSFQHVWDYPQWALFGLLVLGVLSCWKLRELAWLVGSAVLGAVFFVYVAADDAEWVKNLSRPWWNDRFRLIALAMLALCPLAAHGLAELQRWLTALVRRLRKRRVPAVPALVGTGLVATLVLSTGWLYLAPHANSISEAYQRQPGEEMAVSPEEVEAFRVLRTLVGPDEWVLNERPDGSAWMYALVGIRPIAGHYDGSMPPKDQQVLSQRFRDYRSDPEVRRIIAKRNIHYVMLSTGTIPDTFVRSPGYVSLYRLPFLDEVYRNSTSVIYRIDPAGAREGNDR</sequence>
<reference evidence="2 3" key="1">
    <citation type="submission" date="2019-03" db="EMBL/GenBank/DDBJ databases">
        <title>Genomic Encyclopedia of Type Strains, Phase IV (KMG-IV): sequencing the most valuable type-strain genomes for metagenomic binning, comparative biology and taxonomic classification.</title>
        <authorList>
            <person name="Goeker M."/>
        </authorList>
    </citation>
    <scope>NUCLEOTIDE SEQUENCE [LARGE SCALE GENOMIC DNA]</scope>
    <source>
        <strain evidence="2 3">DSM 45765</strain>
    </source>
</reference>
<feature type="transmembrane region" description="Helical" evidence="1">
    <location>
        <begin position="251"/>
        <end position="270"/>
    </location>
</feature>
<feature type="transmembrane region" description="Helical" evidence="1">
    <location>
        <begin position="199"/>
        <end position="220"/>
    </location>
</feature>
<feature type="transmembrane region" description="Helical" evidence="1">
    <location>
        <begin position="487"/>
        <end position="508"/>
    </location>
</feature>
<dbReference type="AlphaFoldDB" id="A0A4R2R5G2"/>
<keyword evidence="1" id="KW-0812">Transmembrane</keyword>
<feature type="transmembrane region" description="Helical" evidence="1">
    <location>
        <begin position="65"/>
        <end position="88"/>
    </location>
</feature>
<gene>
    <name evidence="2" type="ORF">EV191_101981</name>
</gene>
<dbReference type="Pfam" id="PF20176">
    <property type="entry name" value="DUF6541"/>
    <property type="match status" value="1"/>
</dbReference>
<dbReference type="InterPro" id="IPR046671">
    <property type="entry name" value="DUF6541"/>
</dbReference>